<comment type="subcellular location">
    <subcellularLocation>
        <location evidence="1">Nucleus</location>
    </subcellularLocation>
</comment>
<sequence>MSKRRTKETPIQVSDASRFKYQDKEKVLCFYENSLYDVIVKKRTIEDDEPIYFVHYYGWSKNWDQWVEEGHIFKYNDNNLKLQKELEDIKKKENAHPKSKTYKKRKLRNKSSPVPAQIEEALSENLDVPTSSCASACTSAHSSSTPVRSSTSASTTHSGDGNQAAIPKISPNDASTQKTLCASSLLATPASSAPTPPRTPANATRTSENMDSLTAESTSAASCAPAEKKKRQSQQLKKKSKYVPTEEPPFLTNKNIRINFTEQMKKWLFDDSTTITKLKRLYKLPAKVSVDKLLKRFIKYKKERDNIDKEAELRLANYMKIIIVYFNGLLEKMLLYNSERSQYQMYTQSQAKPASQIYGGIYLLRLFTCMNALLTKRVKFFELINEIRLLVPQIEELLGYLASKPKTMFSLANYEVASLEDQ</sequence>
<gene>
    <name evidence="8" type="ORF">LAZ67_X001195</name>
</gene>
<dbReference type="SMART" id="SM00298">
    <property type="entry name" value="CHROMO"/>
    <property type="match status" value="1"/>
</dbReference>
<keyword evidence="3" id="KW-0805">Transcription regulation</keyword>
<organism evidence="8 9">
    <name type="scientific">Cordylochernes scorpioides</name>
    <dbReference type="NCBI Taxonomy" id="51811"/>
    <lineage>
        <taxon>Eukaryota</taxon>
        <taxon>Metazoa</taxon>
        <taxon>Ecdysozoa</taxon>
        <taxon>Arthropoda</taxon>
        <taxon>Chelicerata</taxon>
        <taxon>Arachnida</taxon>
        <taxon>Pseudoscorpiones</taxon>
        <taxon>Cheliferoidea</taxon>
        <taxon>Chernetidae</taxon>
        <taxon>Cordylochernes</taxon>
    </lineage>
</organism>
<dbReference type="Gene3D" id="2.30.30.140">
    <property type="match status" value="1"/>
</dbReference>
<accession>A0ABY6LX47</accession>
<evidence type="ECO:0000259" key="7">
    <source>
        <dbReference type="SMART" id="SM00298"/>
    </source>
</evidence>
<dbReference type="Pfam" id="PF05712">
    <property type="entry name" value="MRG"/>
    <property type="match status" value="1"/>
</dbReference>
<feature type="compositionally biased region" description="Low complexity" evidence="6">
    <location>
        <begin position="133"/>
        <end position="156"/>
    </location>
</feature>
<dbReference type="SUPFAM" id="SSF54160">
    <property type="entry name" value="Chromo domain-like"/>
    <property type="match status" value="1"/>
</dbReference>
<dbReference type="PANTHER" id="PTHR10880">
    <property type="entry name" value="MORTALITY FACTOR 4-LIKE PROTEIN"/>
    <property type="match status" value="1"/>
</dbReference>
<feature type="region of interest" description="Disordered" evidence="6">
    <location>
        <begin position="133"/>
        <end position="175"/>
    </location>
</feature>
<keyword evidence="2" id="KW-0156">Chromatin regulator</keyword>
<feature type="compositionally biased region" description="Basic residues" evidence="6">
    <location>
        <begin position="228"/>
        <end position="241"/>
    </location>
</feature>
<evidence type="ECO:0000256" key="2">
    <source>
        <dbReference type="ARBA" id="ARBA00022853"/>
    </source>
</evidence>
<dbReference type="InterPro" id="IPR053820">
    <property type="entry name" value="MSL3_chromo-like"/>
</dbReference>
<feature type="domain" description="Chromo" evidence="7">
    <location>
        <begin position="32"/>
        <end position="88"/>
    </location>
</feature>
<keyword evidence="5" id="KW-0539">Nucleus</keyword>
<evidence type="ECO:0000256" key="4">
    <source>
        <dbReference type="ARBA" id="ARBA00023163"/>
    </source>
</evidence>
<dbReference type="InterPro" id="IPR016197">
    <property type="entry name" value="Chromo-like_dom_sf"/>
</dbReference>
<dbReference type="Proteomes" id="UP001235939">
    <property type="component" value="Chromosome X"/>
</dbReference>
<dbReference type="Pfam" id="PF22732">
    <property type="entry name" value="MSL3_chromo-like"/>
    <property type="match status" value="1"/>
</dbReference>
<evidence type="ECO:0000313" key="8">
    <source>
        <dbReference type="EMBL" id="UYV84105.1"/>
    </source>
</evidence>
<feature type="region of interest" description="Disordered" evidence="6">
    <location>
        <begin position="90"/>
        <end position="113"/>
    </location>
</feature>
<evidence type="ECO:0000313" key="9">
    <source>
        <dbReference type="Proteomes" id="UP001235939"/>
    </source>
</evidence>
<keyword evidence="4" id="KW-0804">Transcription</keyword>
<feature type="compositionally biased region" description="Polar residues" evidence="6">
    <location>
        <begin position="209"/>
        <end position="221"/>
    </location>
</feature>
<evidence type="ECO:0000256" key="5">
    <source>
        <dbReference type="ARBA" id="ARBA00023242"/>
    </source>
</evidence>
<dbReference type="Gene3D" id="1.10.274.30">
    <property type="entry name" value="MRG domain"/>
    <property type="match status" value="1"/>
</dbReference>
<evidence type="ECO:0000256" key="3">
    <source>
        <dbReference type="ARBA" id="ARBA00023015"/>
    </source>
</evidence>
<reference evidence="8 9" key="1">
    <citation type="submission" date="2022-03" db="EMBL/GenBank/DDBJ databases">
        <title>A chromosomal length assembly of Cordylochernes scorpioides.</title>
        <authorList>
            <person name="Zeh D."/>
            <person name="Zeh J."/>
        </authorList>
    </citation>
    <scope>NUCLEOTIDE SEQUENCE [LARGE SCALE GENOMIC DNA]</scope>
    <source>
        <strain evidence="8">IN4F17</strain>
        <tissue evidence="8">Whole Body</tissue>
    </source>
</reference>
<name>A0ABY6LX47_9ARAC</name>
<keyword evidence="9" id="KW-1185">Reference proteome</keyword>
<dbReference type="InterPro" id="IPR038217">
    <property type="entry name" value="MRG_C_sf"/>
</dbReference>
<feature type="compositionally biased region" description="Basic residues" evidence="6">
    <location>
        <begin position="97"/>
        <end position="109"/>
    </location>
</feature>
<dbReference type="EMBL" id="CP092886">
    <property type="protein sequence ID" value="UYV84105.1"/>
    <property type="molecule type" value="Genomic_DNA"/>
</dbReference>
<dbReference type="InterPro" id="IPR008676">
    <property type="entry name" value="MRG"/>
</dbReference>
<dbReference type="InterPro" id="IPR000953">
    <property type="entry name" value="Chromo/chromo_shadow_dom"/>
</dbReference>
<evidence type="ECO:0000256" key="1">
    <source>
        <dbReference type="ARBA" id="ARBA00004123"/>
    </source>
</evidence>
<proteinExistence type="predicted"/>
<feature type="region of interest" description="Disordered" evidence="6">
    <location>
        <begin position="187"/>
        <end position="246"/>
    </location>
</feature>
<dbReference type="PANTHER" id="PTHR10880:SF48">
    <property type="entry name" value="MORTALITY FACTOR 4 LIKE 2"/>
    <property type="match status" value="1"/>
</dbReference>
<evidence type="ECO:0000256" key="6">
    <source>
        <dbReference type="SAM" id="MobiDB-lite"/>
    </source>
</evidence>
<dbReference type="InterPro" id="IPR026541">
    <property type="entry name" value="MRG_dom"/>
</dbReference>
<dbReference type="PROSITE" id="PS51640">
    <property type="entry name" value="MRG"/>
    <property type="match status" value="1"/>
</dbReference>
<protein>
    <submittedName>
        <fullName evidence="8">MORF4L1</fullName>
    </submittedName>
</protein>